<dbReference type="EMBL" id="JAEOAQ010000001">
    <property type="protein sequence ID" value="KAG5421114.1"/>
    <property type="molecule type" value="Genomic_DNA"/>
</dbReference>
<comment type="similarity">
    <text evidence="2">Belongs to the ESF1 family.</text>
</comment>
<evidence type="ECO:0000256" key="4">
    <source>
        <dbReference type="ARBA" id="ARBA00023242"/>
    </source>
</evidence>
<name>A0A8H8DCS8_9ASCO</name>
<feature type="compositionally biased region" description="Basic and acidic residues" evidence="5">
    <location>
        <begin position="9"/>
        <end position="36"/>
    </location>
</feature>
<feature type="compositionally biased region" description="Polar residues" evidence="5">
    <location>
        <begin position="570"/>
        <end position="579"/>
    </location>
</feature>
<feature type="compositionally biased region" description="Basic and acidic residues" evidence="5">
    <location>
        <begin position="539"/>
        <end position="557"/>
    </location>
</feature>
<feature type="region of interest" description="Disordered" evidence="5">
    <location>
        <begin position="1"/>
        <end position="39"/>
    </location>
</feature>
<keyword evidence="9" id="KW-1185">Reference proteome</keyword>
<dbReference type="GO" id="GO:0006364">
    <property type="term" value="P:rRNA processing"/>
    <property type="evidence" value="ECO:0007669"/>
    <property type="project" value="InterPro"/>
</dbReference>
<dbReference type="InterPro" id="IPR012580">
    <property type="entry name" value="NUC153"/>
</dbReference>
<organism evidence="8 9">
    <name type="scientific">Candida metapsilosis</name>
    <dbReference type="NCBI Taxonomy" id="273372"/>
    <lineage>
        <taxon>Eukaryota</taxon>
        <taxon>Fungi</taxon>
        <taxon>Dikarya</taxon>
        <taxon>Ascomycota</taxon>
        <taxon>Saccharomycotina</taxon>
        <taxon>Pichiomycetes</taxon>
        <taxon>Debaryomycetaceae</taxon>
        <taxon>Candida/Lodderomyces clade</taxon>
        <taxon>Candida</taxon>
    </lineage>
</organism>
<dbReference type="PANTHER" id="PTHR12202:SF0">
    <property type="entry name" value="ESF1 HOMOLOG"/>
    <property type="match status" value="1"/>
</dbReference>
<evidence type="ECO:0000313" key="9">
    <source>
        <dbReference type="Proteomes" id="UP000669133"/>
    </source>
</evidence>
<evidence type="ECO:0000313" key="8">
    <source>
        <dbReference type="EMBL" id="KAG5421114.1"/>
    </source>
</evidence>
<dbReference type="PANTHER" id="PTHR12202">
    <property type="entry name" value="ESF1 HOMOLOG"/>
    <property type="match status" value="1"/>
</dbReference>
<feature type="compositionally biased region" description="Basic and acidic residues" evidence="5">
    <location>
        <begin position="114"/>
        <end position="133"/>
    </location>
</feature>
<feature type="compositionally biased region" description="Basic and acidic residues" evidence="5">
    <location>
        <begin position="68"/>
        <end position="80"/>
    </location>
</feature>
<dbReference type="GO" id="GO:0005730">
    <property type="term" value="C:nucleolus"/>
    <property type="evidence" value="ECO:0007669"/>
    <property type="project" value="UniProtKB-SubCell"/>
</dbReference>
<feature type="compositionally biased region" description="Basic residues" evidence="5">
    <location>
        <begin position="651"/>
        <end position="660"/>
    </location>
</feature>
<feature type="domain" description="NUC153" evidence="6">
    <location>
        <begin position="583"/>
        <end position="611"/>
    </location>
</feature>
<dbReference type="OrthoDB" id="431825at2759"/>
<evidence type="ECO:0000256" key="1">
    <source>
        <dbReference type="ARBA" id="ARBA00004604"/>
    </source>
</evidence>
<accession>A0A8H8DCS8</accession>
<feature type="region of interest" description="Disordered" evidence="5">
    <location>
        <begin position="539"/>
        <end position="583"/>
    </location>
</feature>
<dbReference type="InterPro" id="IPR056750">
    <property type="entry name" value="RRM_ESF1"/>
</dbReference>
<evidence type="ECO:0000256" key="2">
    <source>
        <dbReference type="ARBA" id="ARBA00009087"/>
    </source>
</evidence>
<dbReference type="GeneID" id="93648833"/>
<feature type="region of interest" description="Disordered" evidence="5">
    <location>
        <begin position="214"/>
        <end position="272"/>
    </location>
</feature>
<feature type="compositionally biased region" description="Acidic residues" evidence="5">
    <location>
        <begin position="442"/>
        <end position="451"/>
    </location>
</feature>
<dbReference type="Proteomes" id="UP000669133">
    <property type="component" value="Unassembled WGS sequence"/>
</dbReference>
<protein>
    <submittedName>
        <fullName evidence="8">ESF1</fullName>
    </submittedName>
</protein>
<feature type="compositionally biased region" description="Acidic residues" evidence="5">
    <location>
        <begin position="248"/>
        <end position="258"/>
    </location>
</feature>
<dbReference type="GO" id="GO:0003723">
    <property type="term" value="F:RNA binding"/>
    <property type="evidence" value="ECO:0007669"/>
    <property type="project" value="TreeGrafter"/>
</dbReference>
<reference evidence="8 9" key="1">
    <citation type="submission" date="2020-12" db="EMBL/GenBank/DDBJ databases">
        <title>Effect of drift, selection, and recombination on the evolution of hybrid genomes in Candida yeast pathogens.</title>
        <authorList>
            <person name="Mixao V."/>
            <person name="Ksiezopolska E."/>
            <person name="Saus E."/>
            <person name="Boekhout T."/>
            <person name="Gacser A."/>
            <person name="Gabaldon T."/>
        </authorList>
    </citation>
    <scope>NUCLEOTIDE SEQUENCE [LARGE SCALE GENOMIC DNA]</scope>
    <source>
        <strain evidence="8 9">BP57</strain>
    </source>
</reference>
<feature type="compositionally biased region" description="Basic and acidic residues" evidence="5">
    <location>
        <begin position="456"/>
        <end position="468"/>
    </location>
</feature>
<dbReference type="RefSeq" id="XP_067550230.1">
    <property type="nucleotide sequence ID" value="XM_067690852.1"/>
</dbReference>
<dbReference type="Pfam" id="PF08159">
    <property type="entry name" value="NUC153"/>
    <property type="match status" value="1"/>
</dbReference>
<feature type="region of interest" description="Disordered" evidence="5">
    <location>
        <begin position="600"/>
        <end position="660"/>
    </location>
</feature>
<dbReference type="Pfam" id="PF25121">
    <property type="entry name" value="RRM_ESF1"/>
    <property type="match status" value="1"/>
</dbReference>
<proteinExistence type="inferred from homology"/>
<keyword evidence="4" id="KW-0539">Nucleus</keyword>
<gene>
    <name evidence="8" type="ORF">I9W82_000204</name>
</gene>
<evidence type="ECO:0000256" key="5">
    <source>
        <dbReference type="SAM" id="MobiDB-lite"/>
    </source>
</evidence>
<feature type="compositionally biased region" description="Basic and acidic residues" evidence="5">
    <location>
        <begin position="218"/>
        <end position="247"/>
    </location>
</feature>
<dbReference type="AlphaFoldDB" id="A0A8H8DCS8"/>
<comment type="subcellular location">
    <subcellularLocation>
        <location evidence="1">Nucleus</location>
        <location evidence="1">Nucleolus</location>
    </subcellularLocation>
</comment>
<feature type="compositionally biased region" description="Acidic residues" evidence="5">
    <location>
        <begin position="87"/>
        <end position="113"/>
    </location>
</feature>
<feature type="region of interest" description="Disordered" evidence="5">
    <location>
        <begin position="68"/>
        <end position="179"/>
    </location>
</feature>
<keyword evidence="3" id="KW-0175">Coiled coil</keyword>
<feature type="domain" description="ESF1 RRM" evidence="7">
    <location>
        <begin position="176"/>
        <end position="348"/>
    </location>
</feature>
<feature type="region of interest" description="Disordered" evidence="5">
    <location>
        <begin position="433"/>
        <end position="527"/>
    </location>
</feature>
<feature type="compositionally biased region" description="Acidic residues" evidence="5">
    <location>
        <begin position="142"/>
        <end position="169"/>
    </location>
</feature>
<sequence>MSKGNKKQSSKEKPSKEIKPVTEDARFKSVHNDPRFKFPNFKNLKVKVDDRFNKKELKKLSGSKVKIDRYGRKLEDKDQQLNKYYEYEDESSSDESGDDEEDEDEEEEEDDVEALSRKIRGEEEELDRARGEGLESSSSDSSSEDSSSDSESELEEAESESELELEENAPGESDPTSSFAVVNMDWDNLRAEDLMATFLSFVPKGGSIESVTIYPSEFGKERMQKEEVEGPPRELFKKKGKKGKESDSDSDLDSDVDIQDPQQLERVTRKLYEQDDGKEDYDSKALRRYQLQRLRYYYAIVKCDSVDTARNIYENVDGTEYESTANVFDLRYVPEDMEFDDNDVKDECSKVSANYKPESRFVTDALQHSKVKLTWDETPKERLTLSSRPLSQKEIEANDFKAYLASDSDEDAADNNDKGSDLKSKYQSLLGKTFNKGNGSGDESDDVDMEITFDPGLKDGAEKDAKEEAFEETSIEAYKRKEKERRQKRLNKFKESKANAEDADEEVSTKKKNKLPRKKGADDVSEKEKAELELVLMDNDQKSEHFNMKDVLKNEKSKKSKKSKKKNIDQEMTQNNFEANLNDPRFDEIFESHDYAIDPTSSEFKKTETMKKILKERSNRNKGNGSRKQNDTGERKRKLKDGSGYENAKSIAKKLKNKVN</sequence>
<evidence type="ECO:0000259" key="7">
    <source>
        <dbReference type="Pfam" id="PF25121"/>
    </source>
</evidence>
<evidence type="ECO:0000256" key="3">
    <source>
        <dbReference type="ARBA" id="ARBA00023054"/>
    </source>
</evidence>
<feature type="compositionally biased region" description="Basic and acidic residues" evidence="5">
    <location>
        <begin position="603"/>
        <end position="619"/>
    </location>
</feature>
<evidence type="ECO:0000259" key="6">
    <source>
        <dbReference type="Pfam" id="PF08159"/>
    </source>
</evidence>
<dbReference type="InterPro" id="IPR039754">
    <property type="entry name" value="Esf1"/>
</dbReference>
<comment type="caution">
    <text evidence="8">The sequence shown here is derived from an EMBL/GenBank/DDBJ whole genome shotgun (WGS) entry which is preliminary data.</text>
</comment>